<evidence type="ECO:0000313" key="3">
    <source>
        <dbReference type="Proteomes" id="UP000499080"/>
    </source>
</evidence>
<dbReference type="AlphaFoldDB" id="A0A4Y2TSQ9"/>
<feature type="compositionally biased region" description="Polar residues" evidence="1">
    <location>
        <begin position="76"/>
        <end position="86"/>
    </location>
</feature>
<accession>A0A4Y2TSQ9</accession>
<name>A0A4Y2TSQ9_ARAVE</name>
<comment type="caution">
    <text evidence="2">The sequence shown here is derived from an EMBL/GenBank/DDBJ whole genome shotgun (WGS) entry which is preliminary data.</text>
</comment>
<protein>
    <submittedName>
        <fullName evidence="2">Uncharacterized protein</fullName>
    </submittedName>
</protein>
<sequence length="110" mass="12340">MPSTRATVKRSKDIAVLCNKIFLMRSFTFSKSYMLQKEFKISTRSSHTGFTAAPHGIPNVLEDSWHVSHINSDATEMRETISSTESMGPRTPKSTFYPIRRSPGMMGPAI</sequence>
<reference evidence="2 3" key="1">
    <citation type="journal article" date="2019" name="Sci. Rep.">
        <title>Orb-weaving spider Araneus ventricosus genome elucidates the spidroin gene catalogue.</title>
        <authorList>
            <person name="Kono N."/>
            <person name="Nakamura H."/>
            <person name="Ohtoshi R."/>
            <person name="Moran D.A.P."/>
            <person name="Shinohara A."/>
            <person name="Yoshida Y."/>
            <person name="Fujiwara M."/>
            <person name="Mori M."/>
            <person name="Tomita M."/>
            <person name="Arakawa K."/>
        </authorList>
    </citation>
    <scope>NUCLEOTIDE SEQUENCE [LARGE SCALE GENOMIC DNA]</scope>
</reference>
<dbReference type="EMBL" id="BGPR01030887">
    <property type="protein sequence ID" value="GBO03669.1"/>
    <property type="molecule type" value="Genomic_DNA"/>
</dbReference>
<proteinExistence type="predicted"/>
<organism evidence="2 3">
    <name type="scientific">Araneus ventricosus</name>
    <name type="common">Orbweaver spider</name>
    <name type="synonym">Epeira ventricosa</name>
    <dbReference type="NCBI Taxonomy" id="182803"/>
    <lineage>
        <taxon>Eukaryota</taxon>
        <taxon>Metazoa</taxon>
        <taxon>Ecdysozoa</taxon>
        <taxon>Arthropoda</taxon>
        <taxon>Chelicerata</taxon>
        <taxon>Arachnida</taxon>
        <taxon>Araneae</taxon>
        <taxon>Araneomorphae</taxon>
        <taxon>Entelegynae</taxon>
        <taxon>Araneoidea</taxon>
        <taxon>Araneidae</taxon>
        <taxon>Araneus</taxon>
    </lineage>
</organism>
<evidence type="ECO:0000256" key="1">
    <source>
        <dbReference type="SAM" id="MobiDB-lite"/>
    </source>
</evidence>
<feature type="region of interest" description="Disordered" evidence="1">
    <location>
        <begin position="76"/>
        <end position="110"/>
    </location>
</feature>
<keyword evidence="3" id="KW-1185">Reference proteome</keyword>
<evidence type="ECO:0000313" key="2">
    <source>
        <dbReference type="EMBL" id="GBO03669.1"/>
    </source>
</evidence>
<gene>
    <name evidence="2" type="ORF">AVEN_125045_1</name>
</gene>
<dbReference type="Proteomes" id="UP000499080">
    <property type="component" value="Unassembled WGS sequence"/>
</dbReference>